<dbReference type="InterPro" id="IPR013785">
    <property type="entry name" value="Aldolase_TIM"/>
</dbReference>
<evidence type="ECO:0000256" key="9">
    <source>
        <dbReference type="ARBA" id="ARBA00023004"/>
    </source>
</evidence>
<evidence type="ECO:0000256" key="6">
    <source>
        <dbReference type="ARBA" id="ARBA00022691"/>
    </source>
</evidence>
<accession>A0A168N4U7</accession>
<organism evidence="13 14">
    <name type="scientific">Paenibacillus glacialis</name>
    <dbReference type="NCBI Taxonomy" id="494026"/>
    <lineage>
        <taxon>Bacteria</taxon>
        <taxon>Bacillati</taxon>
        <taxon>Bacillota</taxon>
        <taxon>Bacilli</taxon>
        <taxon>Bacillales</taxon>
        <taxon>Paenibacillaceae</taxon>
        <taxon>Paenibacillus</taxon>
    </lineage>
</organism>
<dbReference type="SFLD" id="SFLDF00299">
    <property type="entry name" value="anaerobic_ribonucleoside-triph"/>
    <property type="match status" value="1"/>
</dbReference>
<dbReference type="GO" id="GO:0043365">
    <property type="term" value="F:[formate-C-acetyltransferase]-activating enzyme activity"/>
    <property type="evidence" value="ECO:0007669"/>
    <property type="project" value="InterPro"/>
</dbReference>
<dbReference type="SUPFAM" id="SSF102114">
    <property type="entry name" value="Radical SAM enzymes"/>
    <property type="match status" value="1"/>
</dbReference>
<evidence type="ECO:0000256" key="5">
    <source>
        <dbReference type="ARBA" id="ARBA00022485"/>
    </source>
</evidence>
<name>A0A168N4U7_9BACL</name>
<dbReference type="GO" id="GO:0051539">
    <property type="term" value="F:4 iron, 4 sulfur cluster binding"/>
    <property type="evidence" value="ECO:0007669"/>
    <property type="project" value="UniProtKB-KW"/>
</dbReference>
<sequence length="166" mass="18873">MNICGYYPESINEGDGLRAVIFLSGCRHRCSGCFNPETWNFNYGEPFTEHRQQEIINEMANNPLLDGMTLAGGDPFFSADEAADFIDKVRISLPNFSVWIYTGYMYEDIMAHMDSAEYRLLQKCQVVIDGPFIESLKNTSLPYRGSSNQRIIDIQANLRHDVATLL</sequence>
<evidence type="ECO:0000313" key="14">
    <source>
        <dbReference type="Proteomes" id="UP000076967"/>
    </source>
</evidence>
<comment type="cofactor">
    <cofactor evidence="1">
        <name>[4Fe-4S] cluster</name>
        <dbReference type="ChEBI" id="CHEBI:49883"/>
    </cofactor>
</comment>
<gene>
    <name evidence="13" type="ORF">PGLA_03820</name>
</gene>
<dbReference type="SFLD" id="SFLDG01066">
    <property type="entry name" value="organic_radical-activating_enz"/>
    <property type="match status" value="1"/>
</dbReference>
<dbReference type="GO" id="GO:0046872">
    <property type="term" value="F:metal ion binding"/>
    <property type="evidence" value="ECO:0007669"/>
    <property type="project" value="UniProtKB-KW"/>
</dbReference>
<dbReference type="InterPro" id="IPR058240">
    <property type="entry name" value="rSAM_sf"/>
</dbReference>
<keyword evidence="7" id="KW-0479">Metal-binding</keyword>
<evidence type="ECO:0000256" key="11">
    <source>
        <dbReference type="ARBA" id="ARBA00047365"/>
    </source>
</evidence>
<dbReference type="SFLD" id="SFLDS00029">
    <property type="entry name" value="Radical_SAM"/>
    <property type="match status" value="1"/>
</dbReference>
<comment type="caution">
    <text evidence="13">The sequence shown here is derived from an EMBL/GenBank/DDBJ whole genome shotgun (WGS) entry which is preliminary data.</text>
</comment>
<dbReference type="PANTHER" id="PTHR30352">
    <property type="entry name" value="PYRUVATE FORMATE-LYASE-ACTIVATING ENZYME"/>
    <property type="match status" value="1"/>
</dbReference>
<dbReference type="PANTHER" id="PTHR30352:SF2">
    <property type="entry name" value="ANAEROBIC RIBONUCLEOSIDE-TRIPHOSPHATE REDUCTASE-ACTIVATING PROTEIN"/>
    <property type="match status" value="1"/>
</dbReference>
<evidence type="ECO:0000256" key="12">
    <source>
        <dbReference type="PIRNR" id="PIRNR000368"/>
    </source>
</evidence>
<evidence type="ECO:0000256" key="2">
    <source>
        <dbReference type="ARBA" id="ARBA00003852"/>
    </source>
</evidence>
<comment type="similarity">
    <text evidence="3 12">Belongs to the organic radical-activating enzymes family.</text>
</comment>
<dbReference type="PROSITE" id="PS01087">
    <property type="entry name" value="RADICAL_ACTIVATING"/>
    <property type="match status" value="1"/>
</dbReference>
<dbReference type="InterPro" id="IPR034457">
    <property type="entry name" value="Organic_radical-activating"/>
</dbReference>
<proteinExistence type="inferred from homology"/>
<dbReference type="InterPro" id="IPR007197">
    <property type="entry name" value="rSAM"/>
</dbReference>
<evidence type="ECO:0000256" key="4">
    <source>
        <dbReference type="ARBA" id="ARBA00014281"/>
    </source>
</evidence>
<evidence type="ECO:0000256" key="1">
    <source>
        <dbReference type="ARBA" id="ARBA00001966"/>
    </source>
</evidence>
<reference evidence="13 14" key="1">
    <citation type="submission" date="2016-03" db="EMBL/GenBank/DDBJ databases">
        <title>Draft genome sequence of Paenibacillus glacialis DSM 22343.</title>
        <authorList>
            <person name="Shin S.-K."/>
            <person name="Yi H."/>
        </authorList>
    </citation>
    <scope>NUCLEOTIDE SEQUENCE [LARGE SCALE GENOMIC DNA]</scope>
    <source>
        <strain evidence="13 14">DSM 22343</strain>
    </source>
</reference>
<keyword evidence="5" id="KW-0004">4Fe-4S</keyword>
<dbReference type="Proteomes" id="UP000076967">
    <property type="component" value="Unassembled WGS sequence"/>
</dbReference>
<dbReference type="NCBIfam" id="TIGR02491">
    <property type="entry name" value="NrdG"/>
    <property type="match status" value="1"/>
</dbReference>
<dbReference type="Gene3D" id="3.20.20.70">
    <property type="entry name" value="Aldolase class I"/>
    <property type="match status" value="1"/>
</dbReference>
<dbReference type="RefSeq" id="WP_068528939.1">
    <property type="nucleotide sequence ID" value="NZ_LVJH01000003.1"/>
</dbReference>
<dbReference type="EMBL" id="LVJH01000003">
    <property type="protein sequence ID" value="OAB45389.1"/>
    <property type="molecule type" value="Genomic_DNA"/>
</dbReference>
<evidence type="ECO:0000256" key="7">
    <source>
        <dbReference type="ARBA" id="ARBA00022723"/>
    </source>
</evidence>
<dbReference type="AlphaFoldDB" id="A0A168N4U7"/>
<keyword evidence="9" id="KW-0408">Iron</keyword>
<keyword evidence="6" id="KW-0949">S-adenosyl-L-methionine</keyword>
<keyword evidence="10" id="KW-0411">Iron-sulfur</keyword>
<dbReference type="PIRSF" id="PIRSF000368">
    <property type="entry name" value="NrdG"/>
    <property type="match status" value="1"/>
</dbReference>
<dbReference type="OrthoDB" id="9782387at2"/>
<evidence type="ECO:0000313" key="13">
    <source>
        <dbReference type="EMBL" id="OAB45389.1"/>
    </source>
</evidence>
<dbReference type="InterPro" id="IPR001989">
    <property type="entry name" value="Radical_activat_CS"/>
</dbReference>
<evidence type="ECO:0000256" key="8">
    <source>
        <dbReference type="ARBA" id="ARBA00023002"/>
    </source>
</evidence>
<dbReference type="SFLD" id="SFLDG01063">
    <property type="entry name" value="activating_enzymes__group_1"/>
    <property type="match status" value="1"/>
</dbReference>
<keyword evidence="14" id="KW-1185">Reference proteome</keyword>
<evidence type="ECO:0000256" key="3">
    <source>
        <dbReference type="ARBA" id="ARBA00009777"/>
    </source>
</evidence>
<keyword evidence="8 12" id="KW-0560">Oxidoreductase</keyword>
<dbReference type="CDD" id="cd01335">
    <property type="entry name" value="Radical_SAM"/>
    <property type="match status" value="1"/>
</dbReference>
<dbReference type="InterPro" id="IPR012837">
    <property type="entry name" value="NrdG"/>
</dbReference>
<dbReference type="EC" id="1.97.1.-" evidence="12"/>
<comment type="function">
    <text evidence="2 12">Activation of anaerobic ribonucleoside-triphosphate reductase under anaerobic conditions by generation of an organic free radical, using S-adenosylmethionine and reduced flavodoxin as cosubstrates to produce 5'-deoxy-adenosine.</text>
</comment>
<dbReference type="Pfam" id="PF13353">
    <property type="entry name" value="Fer4_12"/>
    <property type="match status" value="1"/>
</dbReference>
<evidence type="ECO:0000256" key="10">
    <source>
        <dbReference type="ARBA" id="ARBA00023014"/>
    </source>
</evidence>
<dbReference type="STRING" id="494026.PGLA_03820"/>
<dbReference type="GO" id="GO:0004748">
    <property type="term" value="F:ribonucleoside-diphosphate reductase activity, thioredoxin disulfide as acceptor"/>
    <property type="evidence" value="ECO:0007669"/>
    <property type="project" value="TreeGrafter"/>
</dbReference>
<protein>
    <recommendedName>
        <fullName evidence="4 12">Anaerobic ribonucleoside-triphosphate reductase-activating protein</fullName>
        <ecNumber evidence="12">1.97.1.-</ecNumber>
    </recommendedName>
</protein>
<comment type="catalytic activity">
    <reaction evidence="11">
        <text>glycyl-[protein] + reduced [flavodoxin] + S-adenosyl-L-methionine = glycin-2-yl radical-[protein] + semiquinone [flavodoxin] + 5'-deoxyadenosine + L-methionine + H(+)</text>
        <dbReference type="Rhea" id="RHEA:61976"/>
        <dbReference type="Rhea" id="RHEA-COMP:10622"/>
        <dbReference type="Rhea" id="RHEA-COMP:14480"/>
        <dbReference type="Rhea" id="RHEA-COMP:15993"/>
        <dbReference type="Rhea" id="RHEA-COMP:15994"/>
        <dbReference type="ChEBI" id="CHEBI:15378"/>
        <dbReference type="ChEBI" id="CHEBI:17319"/>
        <dbReference type="ChEBI" id="CHEBI:29947"/>
        <dbReference type="ChEBI" id="CHEBI:32722"/>
        <dbReference type="ChEBI" id="CHEBI:57618"/>
        <dbReference type="ChEBI" id="CHEBI:57844"/>
        <dbReference type="ChEBI" id="CHEBI:59789"/>
        <dbReference type="ChEBI" id="CHEBI:140311"/>
    </reaction>
</comment>